<comment type="caution">
    <text evidence="2">The sequence shown here is derived from an EMBL/GenBank/DDBJ whole genome shotgun (WGS) entry which is preliminary data.</text>
</comment>
<dbReference type="PANTHER" id="PTHR33116">
    <property type="entry name" value="REVERSE TRANSCRIPTASE ZINC-BINDING DOMAIN-CONTAINING PROTEIN-RELATED-RELATED"/>
    <property type="match status" value="1"/>
</dbReference>
<dbReference type="Proteomes" id="UP000824120">
    <property type="component" value="Chromosome 1"/>
</dbReference>
<evidence type="ECO:0000313" key="3">
    <source>
        <dbReference type="Proteomes" id="UP000824120"/>
    </source>
</evidence>
<gene>
    <name evidence="2" type="ORF">H5410_003230</name>
</gene>
<protein>
    <submittedName>
        <fullName evidence="2">Uncharacterized protein</fullName>
    </submittedName>
</protein>
<dbReference type="PANTHER" id="PTHR33116:SF67">
    <property type="entry name" value="REVERSE TRANSCRIPTASE"/>
    <property type="match status" value="1"/>
</dbReference>
<keyword evidence="1" id="KW-0472">Membrane</keyword>
<sequence length="124" mass="14297">MQMIQYYFALDIRFHKENDKVPTAVFHKIKIIAQGSKKVLGWWNMLLTYGGRYVLISNVLLLMPVYLMLVMNPPKGVIDQVHKILAKKIWGHIIGVKGKHWVVWETLCLPKSKGGVGFRSLHDI</sequence>
<keyword evidence="1" id="KW-1133">Transmembrane helix</keyword>
<keyword evidence="3" id="KW-1185">Reference proteome</keyword>
<organism evidence="2 3">
    <name type="scientific">Solanum commersonii</name>
    <name type="common">Commerson's wild potato</name>
    <name type="synonym">Commerson's nightshade</name>
    <dbReference type="NCBI Taxonomy" id="4109"/>
    <lineage>
        <taxon>Eukaryota</taxon>
        <taxon>Viridiplantae</taxon>
        <taxon>Streptophyta</taxon>
        <taxon>Embryophyta</taxon>
        <taxon>Tracheophyta</taxon>
        <taxon>Spermatophyta</taxon>
        <taxon>Magnoliopsida</taxon>
        <taxon>eudicotyledons</taxon>
        <taxon>Gunneridae</taxon>
        <taxon>Pentapetalae</taxon>
        <taxon>asterids</taxon>
        <taxon>lamiids</taxon>
        <taxon>Solanales</taxon>
        <taxon>Solanaceae</taxon>
        <taxon>Solanoideae</taxon>
        <taxon>Solaneae</taxon>
        <taxon>Solanum</taxon>
    </lineage>
</organism>
<dbReference type="EMBL" id="JACXVP010000001">
    <property type="protein sequence ID" value="KAG5631513.1"/>
    <property type="molecule type" value="Genomic_DNA"/>
</dbReference>
<name>A0A9J6B484_SOLCO</name>
<dbReference type="AlphaFoldDB" id="A0A9J6B484"/>
<evidence type="ECO:0000256" key="1">
    <source>
        <dbReference type="SAM" id="Phobius"/>
    </source>
</evidence>
<keyword evidence="1" id="KW-0812">Transmembrane</keyword>
<accession>A0A9J6B484</accession>
<feature type="transmembrane region" description="Helical" evidence="1">
    <location>
        <begin position="50"/>
        <end position="70"/>
    </location>
</feature>
<reference evidence="2 3" key="1">
    <citation type="submission" date="2020-09" db="EMBL/GenBank/DDBJ databases">
        <title>De no assembly of potato wild relative species, Solanum commersonii.</title>
        <authorList>
            <person name="Cho K."/>
        </authorList>
    </citation>
    <scope>NUCLEOTIDE SEQUENCE [LARGE SCALE GENOMIC DNA]</scope>
    <source>
        <strain evidence="2">LZ3.2</strain>
        <tissue evidence="2">Leaf</tissue>
    </source>
</reference>
<evidence type="ECO:0000313" key="2">
    <source>
        <dbReference type="EMBL" id="KAG5631513.1"/>
    </source>
</evidence>
<proteinExistence type="predicted"/>
<dbReference type="OrthoDB" id="1000431at2759"/>